<sequence>MKRKKQRISLFEFLKTGHLGSFAPCRNLSLAALTAIFGRPDCVETRDGIPYEVESPECFPVIACYGTLEFHFDSGKTLYCIFCDAFVSGAPSGGLQIRFSDAALLRRGRAMSDFLAHARARGLSVQPECRPGLLPYARVLTTSGGVELGFEVDDPEDTSEMPTLRWFSWMAGS</sequence>
<comment type="caution">
    <text evidence="1">The sequence shown here is derived from an EMBL/GenBank/DDBJ whole genome shotgun (WGS) entry which is preliminary data.</text>
</comment>
<dbReference type="RefSeq" id="WP_369340116.1">
    <property type="nucleotide sequence ID" value="NZ_JBFYGN010000029.1"/>
</dbReference>
<reference evidence="1 2" key="1">
    <citation type="journal article" date="2013" name="Int. J. Syst. Evol. Microbiol.">
        <title>Comamonas guangdongensis sp. nov., isolated from subterranean forest sediment, and emended description of the genus Comamonas.</title>
        <authorList>
            <person name="Zhang J."/>
            <person name="Wang Y."/>
            <person name="Zhou S."/>
            <person name="Wu C."/>
            <person name="He J."/>
            <person name="Li F."/>
        </authorList>
    </citation>
    <scope>NUCLEOTIDE SEQUENCE [LARGE SCALE GENOMIC DNA]</scope>
    <source>
        <strain evidence="1 2">CCTCC AB2011133</strain>
    </source>
</reference>
<proteinExistence type="predicted"/>
<protein>
    <submittedName>
        <fullName evidence="1">Uncharacterized protein</fullName>
    </submittedName>
</protein>
<evidence type="ECO:0000313" key="2">
    <source>
        <dbReference type="Proteomes" id="UP001561046"/>
    </source>
</evidence>
<gene>
    <name evidence="1" type="ORF">AB6724_19075</name>
</gene>
<keyword evidence="2" id="KW-1185">Reference proteome</keyword>
<evidence type="ECO:0000313" key="1">
    <source>
        <dbReference type="EMBL" id="MEX8194940.1"/>
    </source>
</evidence>
<dbReference type="Proteomes" id="UP001561046">
    <property type="component" value="Unassembled WGS sequence"/>
</dbReference>
<accession>A0ABV3ZZX1</accession>
<organism evidence="1 2">
    <name type="scientific">Comamonas guangdongensis</name>
    <dbReference type="NCBI Taxonomy" id="510515"/>
    <lineage>
        <taxon>Bacteria</taxon>
        <taxon>Pseudomonadati</taxon>
        <taxon>Pseudomonadota</taxon>
        <taxon>Betaproteobacteria</taxon>
        <taxon>Burkholderiales</taxon>
        <taxon>Comamonadaceae</taxon>
        <taxon>Comamonas</taxon>
    </lineage>
</organism>
<name>A0ABV3ZZX1_9BURK</name>
<dbReference type="EMBL" id="JBFYGN010000029">
    <property type="protein sequence ID" value="MEX8194940.1"/>
    <property type="molecule type" value="Genomic_DNA"/>
</dbReference>